<dbReference type="GO" id="GO:0020037">
    <property type="term" value="F:heme binding"/>
    <property type="evidence" value="ECO:0007669"/>
    <property type="project" value="InterPro"/>
</dbReference>
<dbReference type="SUPFAM" id="SSF54909">
    <property type="entry name" value="Dimeric alpha+beta barrel"/>
    <property type="match status" value="1"/>
</dbReference>
<reference evidence="7" key="1">
    <citation type="journal article" date="2022" name="Syst. Appl. Microbiol.">
        <title>Natronocalculus amylovorans gen. nov., sp. nov., and Natranaeroarchaeum aerophilus sp. nov., dominant culturable amylolytic natronoarchaea from hypersaline soda lakes in southwestern Siberia.</title>
        <authorList>
            <person name="Sorokin D.Y."/>
            <person name="Elcheninov A.G."/>
            <person name="Khizhniak T.V."/>
            <person name="Koenen M."/>
            <person name="Bale N.J."/>
            <person name="Damste J.S.S."/>
            <person name="Kublanov I.V."/>
        </authorList>
    </citation>
    <scope>NUCLEOTIDE SEQUENCE</scope>
    <source>
        <strain evidence="7">AArc-St2</strain>
    </source>
</reference>
<evidence type="ECO:0000256" key="3">
    <source>
        <dbReference type="ARBA" id="ARBA00022723"/>
    </source>
</evidence>
<dbReference type="AlphaFoldDB" id="A0AAE3FWS0"/>
<dbReference type="InterPro" id="IPR055828">
    <property type="entry name" value="DUF7405"/>
</dbReference>
<comment type="caution">
    <text evidence="7">The sequence shown here is derived from an EMBL/GenBank/DDBJ whole genome shotgun (WGS) entry which is preliminary data.</text>
</comment>
<dbReference type="InterPro" id="IPR006314">
    <property type="entry name" value="Dyp_peroxidase"/>
</dbReference>
<feature type="region of interest" description="Disordered" evidence="6">
    <location>
        <begin position="34"/>
        <end position="60"/>
    </location>
</feature>
<dbReference type="EMBL" id="JAKRVX010000002">
    <property type="protein sequence ID" value="MCL9816365.1"/>
    <property type="molecule type" value="Genomic_DNA"/>
</dbReference>
<evidence type="ECO:0000256" key="1">
    <source>
        <dbReference type="ARBA" id="ARBA00001970"/>
    </source>
</evidence>
<dbReference type="InterPro" id="IPR011008">
    <property type="entry name" value="Dimeric_a/b-barrel"/>
</dbReference>
<evidence type="ECO:0000313" key="7">
    <source>
        <dbReference type="EMBL" id="MCL9816365.1"/>
    </source>
</evidence>
<dbReference type="PROSITE" id="PS51404">
    <property type="entry name" value="DYP_PEROXIDASE"/>
    <property type="match status" value="1"/>
</dbReference>
<reference evidence="7" key="2">
    <citation type="submission" date="2022-02" db="EMBL/GenBank/DDBJ databases">
        <authorList>
            <person name="Elcheninov A.G."/>
            <person name="Sorokin D.Y."/>
            <person name="Kublanov I.V."/>
        </authorList>
    </citation>
    <scope>NUCLEOTIDE SEQUENCE</scope>
    <source>
        <strain evidence="7">AArc-St2</strain>
    </source>
</reference>
<keyword evidence="3" id="KW-0479">Metal-binding</keyword>
<keyword evidence="5" id="KW-0408">Iron</keyword>
<dbReference type="Proteomes" id="UP001203207">
    <property type="component" value="Unassembled WGS sequence"/>
</dbReference>
<organism evidence="7 8">
    <name type="scientific">Natronocalculus amylovorans</name>
    <dbReference type="NCBI Taxonomy" id="2917812"/>
    <lineage>
        <taxon>Archaea</taxon>
        <taxon>Methanobacteriati</taxon>
        <taxon>Methanobacteriota</taxon>
        <taxon>Stenosarchaea group</taxon>
        <taxon>Halobacteria</taxon>
        <taxon>Halobacteriales</taxon>
        <taxon>Haloferacaceae</taxon>
        <taxon>Natronocalculus</taxon>
    </lineage>
</organism>
<gene>
    <name evidence="7" type="ORF">AArcSt2_05340</name>
</gene>
<dbReference type="Pfam" id="PF24152">
    <property type="entry name" value="DUF7405"/>
    <property type="match status" value="1"/>
</dbReference>
<evidence type="ECO:0000313" key="8">
    <source>
        <dbReference type="Proteomes" id="UP001203207"/>
    </source>
</evidence>
<proteinExistence type="predicted"/>
<evidence type="ECO:0000256" key="5">
    <source>
        <dbReference type="ARBA" id="ARBA00023004"/>
    </source>
</evidence>
<evidence type="ECO:0000256" key="6">
    <source>
        <dbReference type="SAM" id="MobiDB-lite"/>
    </source>
</evidence>
<sequence length="442" mass="48569">MTLPDRESVSRRTYLKTAVAVGGSVGLTACVGELTTTEPQPDGETDTQRVPTGDRDSLPDRQHAWNGYLSQDAHGNYEPPAHHVLRYLSIADSVALDSAREQFETALTDLESAFAWSSDGLLFTVGYSPRYFTQFDEQPALPESVEFPEPTALTDLESPTFDTYELVVHFASDRPDALLAAEEALFGSQETVNGREITAISDLFDEAESDRRTGFVGAGLPAENQDVEGIPSGNPVPEDAPLFMGFRSGFERTQATEDRVTIEAGPFAGGTTQHISKLQLQLNAWWNQENHFQRVAKMFSPRHAAEERVGDVGEKLTTDSGLTTEDISDLLKQARDDGVVGHAQKTARAREDGRPVILRRDFDTTDDDHAGLHFVSLQRSISDFGKTRAAMTGTDIADESGIGPRVNNGIMQYIFVRNRGNFLIPPRPHRSFPTANPEANET</sequence>
<protein>
    <submittedName>
        <fullName evidence="7">Tat pathway signal protein</fullName>
    </submittedName>
</protein>
<dbReference type="PROSITE" id="PS51257">
    <property type="entry name" value="PROKAR_LIPOPROTEIN"/>
    <property type="match status" value="1"/>
</dbReference>
<comment type="cofactor">
    <cofactor evidence="1">
        <name>heme b</name>
        <dbReference type="ChEBI" id="CHEBI:60344"/>
    </cofactor>
</comment>
<keyword evidence="8" id="KW-1185">Reference proteome</keyword>
<accession>A0AAE3FWS0</accession>
<keyword evidence="2" id="KW-0575">Peroxidase</keyword>
<dbReference type="GO" id="GO:0004601">
    <property type="term" value="F:peroxidase activity"/>
    <property type="evidence" value="ECO:0007669"/>
    <property type="project" value="UniProtKB-KW"/>
</dbReference>
<name>A0AAE3FWS0_9EURY</name>
<dbReference type="RefSeq" id="WP_174654641.1">
    <property type="nucleotide sequence ID" value="NZ_JAKRVX010000002.1"/>
</dbReference>
<dbReference type="GO" id="GO:0046872">
    <property type="term" value="F:metal ion binding"/>
    <property type="evidence" value="ECO:0007669"/>
    <property type="project" value="UniProtKB-KW"/>
</dbReference>
<evidence type="ECO:0000256" key="2">
    <source>
        <dbReference type="ARBA" id="ARBA00022559"/>
    </source>
</evidence>
<keyword evidence="4" id="KW-0560">Oxidoreductase</keyword>
<evidence type="ECO:0000256" key="4">
    <source>
        <dbReference type="ARBA" id="ARBA00023002"/>
    </source>
</evidence>